<dbReference type="PANTHER" id="PTHR43038:SF3">
    <property type="entry name" value="ABC TRANSPORTER G FAMILY MEMBER 20 ISOFORM X1"/>
    <property type="match status" value="1"/>
</dbReference>
<evidence type="ECO:0000256" key="1">
    <source>
        <dbReference type="ARBA" id="ARBA00022741"/>
    </source>
</evidence>
<evidence type="ECO:0000313" key="4">
    <source>
        <dbReference type="EMBL" id="OGC40855.1"/>
    </source>
</evidence>
<evidence type="ECO:0000313" key="5">
    <source>
        <dbReference type="Proteomes" id="UP000179242"/>
    </source>
</evidence>
<dbReference type="PANTHER" id="PTHR43038">
    <property type="entry name" value="ATP-BINDING CASSETTE, SUB-FAMILY H, MEMBER 1"/>
    <property type="match status" value="1"/>
</dbReference>
<dbReference type="Proteomes" id="UP000179242">
    <property type="component" value="Unassembled WGS sequence"/>
</dbReference>
<reference evidence="4 5" key="1">
    <citation type="journal article" date="2016" name="Nat. Commun.">
        <title>Thousands of microbial genomes shed light on interconnected biogeochemical processes in an aquifer system.</title>
        <authorList>
            <person name="Anantharaman K."/>
            <person name="Brown C.T."/>
            <person name="Hug L.A."/>
            <person name="Sharon I."/>
            <person name="Castelle C.J."/>
            <person name="Probst A.J."/>
            <person name="Thomas B.C."/>
            <person name="Singh A."/>
            <person name="Wilkins M.J."/>
            <person name="Karaoz U."/>
            <person name="Brodie E.L."/>
            <person name="Williams K.H."/>
            <person name="Hubbard S.S."/>
            <person name="Banfield J.F."/>
        </authorList>
    </citation>
    <scope>NUCLEOTIDE SEQUENCE [LARGE SCALE GENOMIC DNA]</scope>
</reference>
<dbReference type="Pfam" id="PF00005">
    <property type="entry name" value="ABC_tran"/>
    <property type="match status" value="1"/>
</dbReference>
<comment type="caution">
    <text evidence="4">The sequence shown here is derived from an EMBL/GenBank/DDBJ whole genome shotgun (WGS) entry which is preliminary data.</text>
</comment>
<feature type="domain" description="ABC transporter" evidence="3">
    <location>
        <begin position="5"/>
        <end position="232"/>
    </location>
</feature>
<dbReference type="GO" id="GO:0016887">
    <property type="term" value="F:ATP hydrolysis activity"/>
    <property type="evidence" value="ECO:0007669"/>
    <property type="project" value="InterPro"/>
</dbReference>
<gene>
    <name evidence="4" type="ORF">A2438_00995</name>
</gene>
<dbReference type="InterPro" id="IPR003439">
    <property type="entry name" value="ABC_transporter-like_ATP-bd"/>
</dbReference>
<dbReference type="CDD" id="cd03230">
    <property type="entry name" value="ABC_DR_subfamily_A"/>
    <property type="match status" value="1"/>
</dbReference>
<dbReference type="GO" id="GO:0005524">
    <property type="term" value="F:ATP binding"/>
    <property type="evidence" value="ECO:0007669"/>
    <property type="project" value="UniProtKB-KW"/>
</dbReference>
<dbReference type="Gene3D" id="3.40.50.300">
    <property type="entry name" value="P-loop containing nucleotide triphosphate hydrolases"/>
    <property type="match status" value="1"/>
</dbReference>
<accession>A0A1F4U7C4</accession>
<dbReference type="AlphaFoldDB" id="A0A1F4U7C4"/>
<dbReference type="SUPFAM" id="SSF52540">
    <property type="entry name" value="P-loop containing nucleoside triphosphate hydrolases"/>
    <property type="match status" value="1"/>
</dbReference>
<evidence type="ECO:0000259" key="3">
    <source>
        <dbReference type="PROSITE" id="PS50893"/>
    </source>
</evidence>
<dbReference type="InterPro" id="IPR003593">
    <property type="entry name" value="AAA+_ATPase"/>
</dbReference>
<organism evidence="4 5">
    <name type="scientific">candidate division WOR-1 bacterium RIFOXYC2_FULL_46_14</name>
    <dbReference type="NCBI Taxonomy" id="1802587"/>
    <lineage>
        <taxon>Bacteria</taxon>
        <taxon>Bacillati</taxon>
        <taxon>Saganbacteria</taxon>
    </lineage>
</organism>
<keyword evidence="2" id="KW-0067">ATP-binding</keyword>
<dbReference type="InterPro" id="IPR027417">
    <property type="entry name" value="P-loop_NTPase"/>
</dbReference>
<keyword evidence="1" id="KW-0547">Nucleotide-binding</keyword>
<protein>
    <recommendedName>
        <fullName evidence="3">ABC transporter domain-containing protein</fullName>
    </recommendedName>
</protein>
<evidence type="ECO:0000256" key="2">
    <source>
        <dbReference type="ARBA" id="ARBA00022840"/>
    </source>
</evidence>
<dbReference type="InterPro" id="IPR017871">
    <property type="entry name" value="ABC_transporter-like_CS"/>
</dbReference>
<sequence>MQLAIETKKLTKKFGENVAVNALDLQINVGEIFGLVGPDGAGKSTTMRLISTAMAPTEGEASVLGLDVKTKEEEIRDRIGYMPQRFALYGDLTVDENIDFFAEIYGVPKKEIEPKKKELLEFTGMAKFTDRRGRNLSGGMQKKLALACNLIHKPEIIMLDEPTLGVDPISRREFWRILYGLKDVTIVVTTPYMDEAERCNRIGLIREGHLLACDTPDAIKKRYATKSLEEAFIKAIETKT</sequence>
<dbReference type="SMART" id="SM00382">
    <property type="entry name" value="AAA"/>
    <property type="match status" value="1"/>
</dbReference>
<proteinExistence type="predicted"/>
<name>A0A1F4U7C4_UNCSA</name>
<dbReference type="EMBL" id="MEUJ01000002">
    <property type="protein sequence ID" value="OGC40855.1"/>
    <property type="molecule type" value="Genomic_DNA"/>
</dbReference>
<dbReference type="PROSITE" id="PS50893">
    <property type="entry name" value="ABC_TRANSPORTER_2"/>
    <property type="match status" value="1"/>
</dbReference>
<dbReference type="PROSITE" id="PS00211">
    <property type="entry name" value="ABC_TRANSPORTER_1"/>
    <property type="match status" value="1"/>
</dbReference>